<protein>
    <submittedName>
        <fullName evidence="1">Uncharacterized protein</fullName>
    </submittedName>
</protein>
<dbReference type="PANTHER" id="PTHR35020:SF2">
    <property type="entry name" value="N-ACETYLGLUCOSAMINE-INDUCED PROTEIN 1"/>
    <property type="match status" value="1"/>
</dbReference>
<accession>I2H8D5</accession>
<keyword evidence="2" id="KW-1185">Reference proteome</keyword>
<dbReference type="GO" id="GO:0005737">
    <property type="term" value="C:cytoplasm"/>
    <property type="evidence" value="ECO:0007669"/>
    <property type="project" value="TreeGrafter"/>
</dbReference>
<evidence type="ECO:0000313" key="2">
    <source>
        <dbReference type="Proteomes" id="UP000002866"/>
    </source>
</evidence>
<sequence length="208" mass="24280">MTNSNNTKINLKILEPTNHVASWPEIQTIIKSGQLPELRRTPECNDKYQLFKKNLASRNVSVAQHMLNQLGWNMDENNRLNQTGFPDLESKVKASFASRESFKILQNDFPYSYDPQIVHLLIWSKIKLPIYKDESINLKNEELNSKINRFLKLNMEGRENVIDYDWFINYTVLQSIEAVSHIHLLVYLKDVESFDLKAFSTSFIPLSD</sequence>
<dbReference type="FunCoup" id="I2H8D5">
    <property type="interactions" value="2"/>
</dbReference>
<name>I2H8D5_HENB6</name>
<dbReference type="GO" id="GO:0006044">
    <property type="term" value="P:N-acetylglucosamine metabolic process"/>
    <property type="evidence" value="ECO:0007669"/>
    <property type="project" value="TreeGrafter"/>
</dbReference>
<dbReference type="EMBL" id="HE806323">
    <property type="protein sequence ID" value="CCH62637.1"/>
    <property type="molecule type" value="Genomic_DNA"/>
</dbReference>
<dbReference type="Proteomes" id="UP000002866">
    <property type="component" value="Chromosome 8"/>
</dbReference>
<dbReference type="OrthoDB" id="10053431at2759"/>
<dbReference type="InParanoid" id="I2H8D5"/>
<organism evidence="1 2">
    <name type="scientific">Henningerozyma blattae (strain ATCC 34711 / CBS 6284 / DSM 70876 / NBRC 10599 / NRRL Y-10934 / UCD 77-7)</name>
    <name type="common">Yeast</name>
    <name type="synonym">Tetrapisispora blattae</name>
    <dbReference type="NCBI Taxonomy" id="1071380"/>
    <lineage>
        <taxon>Eukaryota</taxon>
        <taxon>Fungi</taxon>
        <taxon>Dikarya</taxon>
        <taxon>Ascomycota</taxon>
        <taxon>Saccharomycotina</taxon>
        <taxon>Saccharomycetes</taxon>
        <taxon>Saccharomycetales</taxon>
        <taxon>Saccharomycetaceae</taxon>
        <taxon>Henningerozyma</taxon>
    </lineage>
</organism>
<dbReference type="Pfam" id="PF12239">
    <property type="entry name" value="DUF3605"/>
    <property type="match status" value="1"/>
</dbReference>
<dbReference type="OMA" id="IEHIHVI"/>
<dbReference type="GeneID" id="14497794"/>
<proteinExistence type="predicted"/>
<dbReference type="eggNOG" id="ENOG502S263">
    <property type="taxonomic scope" value="Eukaryota"/>
</dbReference>
<dbReference type="HOGENOM" id="CLU_075862_2_1_1"/>
<dbReference type="RefSeq" id="XP_004182156.1">
    <property type="nucleotide sequence ID" value="XM_004182108.1"/>
</dbReference>
<evidence type="ECO:0000313" key="1">
    <source>
        <dbReference type="EMBL" id="CCH62637.1"/>
    </source>
</evidence>
<dbReference type="InterPro" id="IPR022036">
    <property type="entry name" value="DUF3605"/>
</dbReference>
<reference evidence="1 2" key="1">
    <citation type="journal article" date="2011" name="Proc. Natl. Acad. Sci. U.S.A.">
        <title>Evolutionary erosion of yeast sex chromosomes by mating-type switching accidents.</title>
        <authorList>
            <person name="Gordon J.L."/>
            <person name="Armisen D."/>
            <person name="Proux-Wera E."/>
            <person name="Oheigeartaigh S.S."/>
            <person name="Byrne K.P."/>
            <person name="Wolfe K.H."/>
        </authorList>
    </citation>
    <scope>NUCLEOTIDE SEQUENCE [LARGE SCALE GENOMIC DNA]</scope>
    <source>
        <strain evidence="2">ATCC 34711 / CBS 6284 / DSM 70876 / NBRC 10599 / NRRL Y-10934 / UCD 77-7</strain>
    </source>
</reference>
<dbReference type="PANTHER" id="PTHR35020">
    <property type="entry name" value="N-ACETYLGLUCOSAMINE-INDUCED PROTEIN 1"/>
    <property type="match status" value="1"/>
</dbReference>
<gene>
    <name evidence="1" type="primary">TBLA0H03560</name>
    <name evidence="1" type="ORF">TBLA_0H03560</name>
</gene>
<dbReference type="KEGG" id="tbl:TBLA_0H03560"/>
<dbReference type="AlphaFoldDB" id="I2H8D5"/>